<accession>A0ABV9JG15</accession>
<dbReference type="Proteomes" id="UP001595987">
    <property type="component" value="Unassembled WGS sequence"/>
</dbReference>
<feature type="transmembrane region" description="Helical" evidence="1">
    <location>
        <begin position="178"/>
        <end position="197"/>
    </location>
</feature>
<feature type="transmembrane region" description="Helical" evidence="1">
    <location>
        <begin position="46"/>
        <end position="66"/>
    </location>
</feature>
<protein>
    <submittedName>
        <fullName evidence="2">Uncharacterized protein</fullName>
    </submittedName>
</protein>
<keyword evidence="1" id="KW-0812">Transmembrane</keyword>
<feature type="transmembrane region" description="Helical" evidence="1">
    <location>
        <begin position="78"/>
        <end position="98"/>
    </location>
</feature>
<keyword evidence="3" id="KW-1185">Reference proteome</keyword>
<proteinExistence type="predicted"/>
<feature type="transmembrane region" description="Helical" evidence="1">
    <location>
        <begin position="142"/>
        <end position="163"/>
    </location>
</feature>
<reference evidence="3" key="1">
    <citation type="journal article" date="2019" name="Int. J. Syst. Evol. Microbiol.">
        <title>The Global Catalogue of Microorganisms (GCM) 10K type strain sequencing project: providing services to taxonomists for standard genome sequencing and annotation.</title>
        <authorList>
            <consortium name="The Broad Institute Genomics Platform"/>
            <consortium name="The Broad Institute Genome Sequencing Center for Infectious Disease"/>
            <person name="Wu L."/>
            <person name="Ma J."/>
        </authorList>
    </citation>
    <scope>NUCLEOTIDE SEQUENCE [LARGE SCALE GENOMIC DNA]</scope>
    <source>
        <strain evidence="3">CCUG 63287</strain>
    </source>
</reference>
<organism evidence="2 3">
    <name type="scientific">Lactococcus nasutitermitis</name>
    <dbReference type="NCBI Taxonomy" id="1652957"/>
    <lineage>
        <taxon>Bacteria</taxon>
        <taxon>Bacillati</taxon>
        <taxon>Bacillota</taxon>
        <taxon>Bacilli</taxon>
        <taxon>Lactobacillales</taxon>
        <taxon>Streptococcaceae</taxon>
        <taxon>Lactococcus</taxon>
    </lineage>
</organism>
<keyword evidence="1" id="KW-0472">Membrane</keyword>
<comment type="caution">
    <text evidence="2">The sequence shown here is derived from an EMBL/GenBank/DDBJ whole genome shotgun (WGS) entry which is preliminary data.</text>
</comment>
<gene>
    <name evidence="2" type="ORF">ACFO26_05425</name>
</gene>
<evidence type="ECO:0000256" key="1">
    <source>
        <dbReference type="SAM" id="Phobius"/>
    </source>
</evidence>
<name>A0ABV9JG15_9LACT</name>
<dbReference type="EMBL" id="JBHSGD010000005">
    <property type="protein sequence ID" value="MFC4652345.1"/>
    <property type="molecule type" value="Genomic_DNA"/>
</dbReference>
<sequence>MMKRIIYIGEADGNAIYFDTKKQIPLKAPKSKMLNTKKNNNSSRNIIIILGIILLLGSLGSIITIRPNILSGKYTIDTFILLVLLWGIEFLFLSFLVYRALYKNQNKLSFANSKEFGYAIRNNNYWNIFSNKKVTFWKKAGMFLLTVAFIGLTISIVPIAYAINEQSQFLGKAIGSEIIGISFLGIMPFVCVLFLWINNPVRWLNVVEKYQKRKIEYGVKNE</sequence>
<evidence type="ECO:0000313" key="3">
    <source>
        <dbReference type="Proteomes" id="UP001595987"/>
    </source>
</evidence>
<dbReference type="RefSeq" id="WP_213534997.1">
    <property type="nucleotide sequence ID" value="NZ_BOVQ01000004.1"/>
</dbReference>
<keyword evidence="1" id="KW-1133">Transmembrane helix</keyword>
<evidence type="ECO:0000313" key="2">
    <source>
        <dbReference type="EMBL" id="MFC4652345.1"/>
    </source>
</evidence>